<feature type="compositionally biased region" description="Low complexity" evidence="1">
    <location>
        <begin position="13"/>
        <end position="25"/>
    </location>
</feature>
<proteinExistence type="predicted"/>
<protein>
    <submittedName>
        <fullName evidence="2">Os09g0555550 protein</fullName>
    </submittedName>
</protein>
<dbReference type="EMBL" id="AP014965">
    <property type="protein sequence ID" value="BAT09348.1"/>
    <property type="molecule type" value="Genomic_DNA"/>
</dbReference>
<name>A0A0P0XQ89_ORYSJ</name>
<accession>A0A0P0XQ89</accession>
<feature type="non-terminal residue" evidence="2">
    <location>
        <position position="1"/>
    </location>
</feature>
<feature type="non-terminal residue" evidence="2">
    <location>
        <position position="100"/>
    </location>
</feature>
<organism evidence="2 3">
    <name type="scientific">Oryza sativa subsp. japonica</name>
    <name type="common">Rice</name>
    <dbReference type="NCBI Taxonomy" id="39947"/>
    <lineage>
        <taxon>Eukaryota</taxon>
        <taxon>Viridiplantae</taxon>
        <taxon>Streptophyta</taxon>
        <taxon>Embryophyta</taxon>
        <taxon>Tracheophyta</taxon>
        <taxon>Spermatophyta</taxon>
        <taxon>Magnoliopsida</taxon>
        <taxon>Liliopsida</taxon>
        <taxon>Poales</taxon>
        <taxon>Poaceae</taxon>
        <taxon>BOP clade</taxon>
        <taxon>Oryzoideae</taxon>
        <taxon>Oryzeae</taxon>
        <taxon>Oryzinae</taxon>
        <taxon>Oryza</taxon>
        <taxon>Oryza sativa</taxon>
    </lineage>
</organism>
<reference evidence="3" key="1">
    <citation type="journal article" date="2005" name="Nature">
        <title>The map-based sequence of the rice genome.</title>
        <authorList>
            <consortium name="International rice genome sequencing project (IRGSP)"/>
            <person name="Matsumoto T."/>
            <person name="Wu J."/>
            <person name="Kanamori H."/>
            <person name="Katayose Y."/>
            <person name="Fujisawa M."/>
            <person name="Namiki N."/>
            <person name="Mizuno H."/>
            <person name="Yamamoto K."/>
            <person name="Antonio B.A."/>
            <person name="Baba T."/>
            <person name="Sakata K."/>
            <person name="Nagamura Y."/>
            <person name="Aoki H."/>
            <person name="Arikawa K."/>
            <person name="Arita K."/>
            <person name="Bito T."/>
            <person name="Chiden Y."/>
            <person name="Fujitsuka N."/>
            <person name="Fukunaka R."/>
            <person name="Hamada M."/>
            <person name="Harada C."/>
            <person name="Hayashi A."/>
            <person name="Hijishita S."/>
            <person name="Honda M."/>
            <person name="Hosokawa S."/>
            <person name="Ichikawa Y."/>
            <person name="Idonuma A."/>
            <person name="Iijima M."/>
            <person name="Ikeda M."/>
            <person name="Ikeno M."/>
            <person name="Ito K."/>
            <person name="Ito S."/>
            <person name="Ito T."/>
            <person name="Ito Y."/>
            <person name="Ito Y."/>
            <person name="Iwabuchi A."/>
            <person name="Kamiya K."/>
            <person name="Karasawa W."/>
            <person name="Kurita K."/>
            <person name="Katagiri S."/>
            <person name="Kikuta A."/>
            <person name="Kobayashi H."/>
            <person name="Kobayashi N."/>
            <person name="Machita K."/>
            <person name="Maehara T."/>
            <person name="Masukawa M."/>
            <person name="Mizubayashi T."/>
            <person name="Mukai Y."/>
            <person name="Nagasaki H."/>
            <person name="Nagata Y."/>
            <person name="Naito S."/>
            <person name="Nakashima M."/>
            <person name="Nakama Y."/>
            <person name="Nakamichi Y."/>
            <person name="Nakamura M."/>
            <person name="Meguro A."/>
            <person name="Negishi M."/>
            <person name="Ohta I."/>
            <person name="Ohta T."/>
            <person name="Okamoto M."/>
            <person name="Ono N."/>
            <person name="Saji S."/>
            <person name="Sakaguchi M."/>
            <person name="Sakai K."/>
            <person name="Shibata M."/>
            <person name="Shimokawa T."/>
            <person name="Song J."/>
            <person name="Takazaki Y."/>
            <person name="Terasawa K."/>
            <person name="Tsugane M."/>
            <person name="Tsuji K."/>
            <person name="Ueda S."/>
            <person name="Waki K."/>
            <person name="Yamagata H."/>
            <person name="Yamamoto M."/>
            <person name="Yamamoto S."/>
            <person name="Yamane H."/>
            <person name="Yoshiki S."/>
            <person name="Yoshihara R."/>
            <person name="Yukawa K."/>
            <person name="Zhong H."/>
            <person name="Yano M."/>
            <person name="Yuan Q."/>
            <person name="Ouyang S."/>
            <person name="Liu J."/>
            <person name="Jones K.M."/>
            <person name="Gansberger K."/>
            <person name="Moffat K."/>
            <person name="Hill J."/>
            <person name="Bera J."/>
            <person name="Fadrosh D."/>
            <person name="Jin S."/>
            <person name="Johri S."/>
            <person name="Kim M."/>
            <person name="Overton L."/>
            <person name="Reardon M."/>
            <person name="Tsitrin T."/>
            <person name="Vuong H."/>
            <person name="Weaver B."/>
            <person name="Ciecko A."/>
            <person name="Tallon L."/>
            <person name="Jackson J."/>
            <person name="Pai G."/>
            <person name="Aken S.V."/>
            <person name="Utterback T."/>
            <person name="Reidmuller S."/>
            <person name="Feldblyum T."/>
            <person name="Hsiao J."/>
            <person name="Zismann V."/>
            <person name="Iobst S."/>
            <person name="de Vazeille A.R."/>
            <person name="Buell C.R."/>
            <person name="Ying K."/>
            <person name="Li Y."/>
            <person name="Lu T."/>
            <person name="Huang Y."/>
            <person name="Zhao Q."/>
            <person name="Feng Q."/>
            <person name="Zhang L."/>
            <person name="Zhu J."/>
            <person name="Weng Q."/>
            <person name="Mu J."/>
            <person name="Lu Y."/>
            <person name="Fan D."/>
            <person name="Liu Y."/>
            <person name="Guan J."/>
            <person name="Zhang Y."/>
            <person name="Yu S."/>
            <person name="Liu X."/>
            <person name="Zhang Y."/>
            <person name="Hong G."/>
            <person name="Han B."/>
            <person name="Choisne N."/>
            <person name="Demange N."/>
            <person name="Orjeda G."/>
            <person name="Samain S."/>
            <person name="Cattolico L."/>
            <person name="Pelletier E."/>
            <person name="Couloux A."/>
            <person name="Segurens B."/>
            <person name="Wincker P."/>
            <person name="D'Hont A."/>
            <person name="Scarpelli C."/>
            <person name="Weissenbach J."/>
            <person name="Salanoubat M."/>
            <person name="Quetier F."/>
            <person name="Yu Y."/>
            <person name="Kim H.R."/>
            <person name="Rambo T."/>
            <person name="Currie J."/>
            <person name="Collura K."/>
            <person name="Luo M."/>
            <person name="Yang T."/>
            <person name="Ammiraju J.S.S."/>
            <person name="Engler F."/>
            <person name="Soderlund C."/>
            <person name="Wing R.A."/>
            <person name="Palmer L.E."/>
            <person name="de la Bastide M."/>
            <person name="Spiegel L."/>
            <person name="Nascimento L."/>
            <person name="Zutavern T."/>
            <person name="O'Shaughnessy A."/>
            <person name="Dike S."/>
            <person name="Dedhia N."/>
            <person name="Preston R."/>
            <person name="Balija V."/>
            <person name="McCombie W.R."/>
            <person name="Chow T."/>
            <person name="Chen H."/>
            <person name="Chung M."/>
            <person name="Chen C."/>
            <person name="Shaw J."/>
            <person name="Wu H."/>
            <person name="Hsiao K."/>
            <person name="Chao Y."/>
            <person name="Chu M."/>
            <person name="Cheng C."/>
            <person name="Hour A."/>
            <person name="Lee P."/>
            <person name="Lin S."/>
            <person name="Lin Y."/>
            <person name="Liou J."/>
            <person name="Liu S."/>
            <person name="Hsing Y."/>
            <person name="Raghuvanshi S."/>
            <person name="Mohanty A."/>
            <person name="Bharti A.K."/>
            <person name="Gaur A."/>
            <person name="Gupta V."/>
            <person name="Kumar D."/>
            <person name="Ravi V."/>
            <person name="Vij S."/>
            <person name="Kapur A."/>
            <person name="Khurana P."/>
            <person name="Khurana P."/>
            <person name="Khurana J.P."/>
            <person name="Tyagi A.K."/>
            <person name="Gaikwad K."/>
            <person name="Singh A."/>
            <person name="Dalal V."/>
            <person name="Srivastava S."/>
            <person name="Dixit A."/>
            <person name="Pal A.K."/>
            <person name="Ghazi I.A."/>
            <person name="Yadav M."/>
            <person name="Pandit A."/>
            <person name="Bhargava A."/>
            <person name="Sureshbabu K."/>
            <person name="Batra K."/>
            <person name="Sharma T.R."/>
            <person name="Mohapatra T."/>
            <person name="Singh N.K."/>
            <person name="Messing J."/>
            <person name="Nelson A.B."/>
            <person name="Fuks G."/>
            <person name="Kavchok S."/>
            <person name="Keizer G."/>
            <person name="Linton E."/>
            <person name="Llaca V."/>
            <person name="Song R."/>
            <person name="Tanyolac B."/>
            <person name="Young S."/>
            <person name="Ho-Il K."/>
            <person name="Hahn J.H."/>
            <person name="Sangsakoo G."/>
            <person name="Vanavichit A."/>
            <person name="de Mattos Luiz.A.T."/>
            <person name="Zimmer P.D."/>
            <person name="Malone G."/>
            <person name="Dellagostin O."/>
            <person name="de Oliveira A.C."/>
            <person name="Bevan M."/>
            <person name="Bancroft I."/>
            <person name="Minx P."/>
            <person name="Cordum H."/>
            <person name="Wilson R."/>
            <person name="Cheng Z."/>
            <person name="Jin W."/>
            <person name="Jiang J."/>
            <person name="Leong S.A."/>
            <person name="Iwama H."/>
            <person name="Gojobori T."/>
            <person name="Itoh T."/>
            <person name="Niimura Y."/>
            <person name="Fujii Y."/>
            <person name="Habara T."/>
            <person name="Sakai H."/>
            <person name="Sato Y."/>
            <person name="Wilson G."/>
            <person name="Kumar K."/>
            <person name="McCouch S."/>
            <person name="Juretic N."/>
            <person name="Hoen D."/>
            <person name="Wright S."/>
            <person name="Bruskiewich R."/>
            <person name="Bureau T."/>
            <person name="Miyao A."/>
            <person name="Hirochika H."/>
            <person name="Nishikawa T."/>
            <person name="Kadowaki K."/>
            <person name="Sugiura M."/>
            <person name="Burr B."/>
            <person name="Sasaki T."/>
        </authorList>
    </citation>
    <scope>NUCLEOTIDE SEQUENCE [LARGE SCALE GENOMIC DNA]</scope>
    <source>
        <strain evidence="3">cv. Nipponbare</strain>
    </source>
</reference>
<gene>
    <name evidence="2" type="ordered locus">Os09g0555550</name>
    <name evidence="2" type="ORF">OSNPB_090555550</name>
</gene>
<dbReference type="Proteomes" id="UP000059680">
    <property type="component" value="Chromosome 9"/>
</dbReference>
<dbReference type="PaxDb" id="39947-A0A0P0XQ89"/>
<dbReference type="Gramene" id="Os09t0555550-00">
    <property type="protein sequence ID" value="Os09t0555550-00"/>
    <property type="gene ID" value="Os09g0555550"/>
</dbReference>
<keyword evidence="3" id="KW-1185">Reference proteome</keyword>
<reference evidence="2 3" key="2">
    <citation type="journal article" date="2013" name="Plant Cell Physiol.">
        <title>Rice Annotation Project Database (RAP-DB): an integrative and interactive database for rice genomics.</title>
        <authorList>
            <person name="Sakai H."/>
            <person name="Lee S.S."/>
            <person name="Tanaka T."/>
            <person name="Numa H."/>
            <person name="Kim J."/>
            <person name="Kawahara Y."/>
            <person name="Wakimoto H."/>
            <person name="Yang C.C."/>
            <person name="Iwamoto M."/>
            <person name="Abe T."/>
            <person name="Yamada Y."/>
            <person name="Muto A."/>
            <person name="Inokuchi H."/>
            <person name="Ikemura T."/>
            <person name="Matsumoto T."/>
            <person name="Sasaki T."/>
            <person name="Itoh T."/>
        </authorList>
    </citation>
    <scope>NUCLEOTIDE SEQUENCE [LARGE SCALE GENOMIC DNA]</scope>
    <source>
        <strain evidence="3">cv. Nipponbare</strain>
    </source>
</reference>
<evidence type="ECO:0000313" key="2">
    <source>
        <dbReference type="EMBL" id="BAT09348.1"/>
    </source>
</evidence>
<evidence type="ECO:0000256" key="1">
    <source>
        <dbReference type="SAM" id="MobiDB-lite"/>
    </source>
</evidence>
<dbReference type="InParanoid" id="A0A0P0XQ89"/>
<evidence type="ECO:0000313" key="3">
    <source>
        <dbReference type="Proteomes" id="UP000059680"/>
    </source>
</evidence>
<sequence>TLCSDGTAAAAAASASSSSSAAGAATCRWPGSGGSGGGAAPLHGSATSRQPIGLEPAARTEHGGGGGGAIFAYSTLANDVARRLGTSTNTRCRRRAHTGD</sequence>
<reference evidence="2 3" key="3">
    <citation type="journal article" date="2013" name="Rice">
        <title>Improvement of the Oryza sativa Nipponbare reference genome using next generation sequence and optical map data.</title>
        <authorList>
            <person name="Kawahara Y."/>
            <person name="de la Bastide M."/>
            <person name="Hamilton J.P."/>
            <person name="Kanamori H."/>
            <person name="McCombie W.R."/>
            <person name="Ouyang S."/>
            <person name="Schwartz D.C."/>
            <person name="Tanaka T."/>
            <person name="Wu J."/>
            <person name="Zhou S."/>
            <person name="Childs K.L."/>
            <person name="Davidson R.M."/>
            <person name="Lin H."/>
            <person name="Quesada-Ocampo L."/>
            <person name="Vaillancourt B."/>
            <person name="Sakai H."/>
            <person name="Lee S.S."/>
            <person name="Kim J."/>
            <person name="Numa H."/>
            <person name="Itoh T."/>
            <person name="Buell C.R."/>
            <person name="Matsumoto T."/>
        </authorList>
    </citation>
    <scope>NUCLEOTIDE SEQUENCE [LARGE SCALE GENOMIC DNA]</scope>
    <source>
        <strain evidence="3">cv. Nipponbare</strain>
    </source>
</reference>
<dbReference type="AlphaFoldDB" id="A0A0P0XQ89"/>
<feature type="region of interest" description="Disordered" evidence="1">
    <location>
        <begin position="13"/>
        <end position="65"/>
    </location>
</feature>